<evidence type="ECO:0000313" key="2">
    <source>
        <dbReference type="EMBL" id="RAW56077.1"/>
    </source>
</evidence>
<dbReference type="Gene3D" id="3.30.2010.10">
    <property type="entry name" value="Metalloproteases ('zincins'), catalytic domain"/>
    <property type="match status" value="1"/>
</dbReference>
<organism evidence="2 3">
    <name type="scientific">Faecalibacterium prausnitzii</name>
    <dbReference type="NCBI Taxonomy" id="853"/>
    <lineage>
        <taxon>Bacteria</taxon>
        <taxon>Bacillati</taxon>
        <taxon>Bacillota</taxon>
        <taxon>Clostridia</taxon>
        <taxon>Eubacteriales</taxon>
        <taxon>Oscillospiraceae</taxon>
        <taxon>Faecalibacterium</taxon>
    </lineage>
</organism>
<dbReference type="AlphaFoldDB" id="A0A329U0S0"/>
<protein>
    <recommendedName>
        <fullName evidence="1">YgjP-like metallopeptidase domain-containing protein</fullName>
    </recommendedName>
</protein>
<dbReference type="PANTHER" id="PTHR30399">
    <property type="entry name" value="UNCHARACTERIZED PROTEIN YGJP"/>
    <property type="match status" value="1"/>
</dbReference>
<evidence type="ECO:0000313" key="3">
    <source>
        <dbReference type="Proteomes" id="UP000251281"/>
    </source>
</evidence>
<dbReference type="PANTHER" id="PTHR30399:SF1">
    <property type="entry name" value="UTP PYROPHOSPHATASE"/>
    <property type="match status" value="1"/>
</dbReference>
<dbReference type="CDD" id="cd07344">
    <property type="entry name" value="M48_yhfN_like"/>
    <property type="match status" value="1"/>
</dbReference>
<reference evidence="2 3" key="1">
    <citation type="submission" date="2018-02" db="EMBL/GenBank/DDBJ databases">
        <title>Complete genome sequencing of Faecalibacterium prausnitzii strains isolated from the human gut.</title>
        <authorList>
            <person name="Fitzgerald B.C."/>
            <person name="Shkoporov A.N."/>
            <person name="Ross P.R."/>
            <person name="Hill C."/>
        </authorList>
    </citation>
    <scope>NUCLEOTIDE SEQUENCE [LARGE SCALE GENOMIC DNA]</scope>
    <source>
        <strain evidence="2 3">APC923/51-1</strain>
    </source>
</reference>
<sequence length="253" mass="30154">MIQICAVETEHGCICYQLERKNVRNINLRIRTDASVYISAPKDVPESVVTQFVKRHSRYIAEAQQHFREFQQYAPQPRHYISGESFSVLGRSLRLRVEQGKKDDIRSDGVYLYLTVKDTEDQEQKKRLVDRYLNKMCREIFQQTVDQLYPIFRKYDVPFPRIHIRSMDTRWGSCLPQKAIITLNRHLLEMPVSCIEYVVLHEFCHFLYPNHSKDFYAILSTLMPDWQQRKKLLDKNAQFEWSQKYETFCGGES</sequence>
<name>A0A329U0S0_9FIRM</name>
<dbReference type="EMBL" id="PRLD01000014">
    <property type="protein sequence ID" value="RAW56077.1"/>
    <property type="molecule type" value="Genomic_DNA"/>
</dbReference>
<dbReference type="Proteomes" id="UP000251281">
    <property type="component" value="Unassembled WGS sequence"/>
</dbReference>
<feature type="domain" description="YgjP-like metallopeptidase" evidence="1">
    <location>
        <begin position="24"/>
        <end position="235"/>
    </location>
</feature>
<dbReference type="InterPro" id="IPR002725">
    <property type="entry name" value="YgjP-like_metallopeptidase"/>
</dbReference>
<dbReference type="InterPro" id="IPR053136">
    <property type="entry name" value="UTP_pyrophosphatase-like"/>
</dbReference>
<accession>A0A329U0S0</accession>
<dbReference type="Pfam" id="PF01863">
    <property type="entry name" value="YgjP-like"/>
    <property type="match status" value="1"/>
</dbReference>
<comment type="caution">
    <text evidence="2">The sequence shown here is derived from an EMBL/GenBank/DDBJ whole genome shotgun (WGS) entry which is preliminary data.</text>
</comment>
<gene>
    <name evidence="2" type="ORF">C4N24_12495</name>
</gene>
<proteinExistence type="predicted"/>
<evidence type="ECO:0000259" key="1">
    <source>
        <dbReference type="Pfam" id="PF01863"/>
    </source>
</evidence>
<dbReference type="RefSeq" id="WP_112091685.1">
    <property type="nucleotide sequence ID" value="NZ_PRLD01000014.1"/>
</dbReference>